<evidence type="ECO:0000259" key="2">
    <source>
        <dbReference type="Pfam" id="PF12804"/>
    </source>
</evidence>
<proteinExistence type="predicted"/>
<dbReference type="eggNOG" id="COG2068">
    <property type="taxonomic scope" value="Bacteria"/>
</dbReference>
<dbReference type="OrthoDB" id="9779263at2"/>
<dbReference type="EMBL" id="CP002623">
    <property type="protein sequence ID" value="AEI93852.1"/>
    <property type="molecule type" value="Genomic_DNA"/>
</dbReference>
<protein>
    <recommendedName>
        <fullName evidence="2">MobA-like NTP transferase domain-containing protein</fullName>
    </recommendedName>
</protein>
<dbReference type="InterPro" id="IPR025877">
    <property type="entry name" value="MobA-like_NTP_Trfase"/>
</dbReference>
<feature type="domain" description="MobA-like NTP transferase" evidence="2">
    <location>
        <begin position="12"/>
        <end position="175"/>
    </location>
</feature>
<reference evidence="3 4" key="1">
    <citation type="journal article" date="2011" name="BMC Genomics">
        <title>Comparative genome analysis and genome-guided physiological analysis of Roseobacter litoralis.</title>
        <authorList>
            <person name="Kalhoefer D."/>
            <person name="Thole S."/>
            <person name="Voget S."/>
            <person name="Lehmann R."/>
            <person name="Liesegang H."/>
            <person name="Wollher A."/>
            <person name="Daniel R."/>
            <person name="Simon M."/>
            <person name="Brinkhoff T."/>
        </authorList>
    </citation>
    <scope>NUCLEOTIDE SEQUENCE [LARGE SCALE GENOMIC DNA]</scope>
    <source>
        <strain evidence="4">ATCC 49566 / DSM 6996 / JCM 21268 / NBRC 15278 / OCh 149</strain>
    </source>
</reference>
<accession>F7ZJM1</accession>
<dbReference type="STRING" id="391595.RLO149_c018640"/>
<dbReference type="PANTHER" id="PTHR43777">
    <property type="entry name" value="MOLYBDENUM COFACTOR CYTIDYLYLTRANSFERASE"/>
    <property type="match status" value="1"/>
</dbReference>
<dbReference type="Proteomes" id="UP000001353">
    <property type="component" value="Chromosome"/>
</dbReference>
<dbReference type="CDD" id="cd04182">
    <property type="entry name" value="GT_2_like_f"/>
    <property type="match status" value="1"/>
</dbReference>
<gene>
    <name evidence="3" type="ordered locus">RLO149_c018640</name>
</gene>
<dbReference type="Gene3D" id="3.90.550.10">
    <property type="entry name" value="Spore Coat Polysaccharide Biosynthesis Protein SpsA, Chain A"/>
    <property type="match status" value="1"/>
</dbReference>
<evidence type="ECO:0000313" key="4">
    <source>
        <dbReference type="Proteomes" id="UP000001353"/>
    </source>
</evidence>
<dbReference type="Pfam" id="PF12804">
    <property type="entry name" value="NTP_transf_3"/>
    <property type="match status" value="1"/>
</dbReference>
<name>F7ZJM1_ROSLO</name>
<keyword evidence="1" id="KW-0460">Magnesium</keyword>
<dbReference type="KEGG" id="rli:RLO149_c018640"/>
<evidence type="ECO:0000256" key="1">
    <source>
        <dbReference type="ARBA" id="ARBA00022842"/>
    </source>
</evidence>
<dbReference type="AlphaFoldDB" id="F7ZJM1"/>
<dbReference type="InterPro" id="IPR029044">
    <property type="entry name" value="Nucleotide-diphossugar_trans"/>
</dbReference>
<organism evidence="3 4">
    <name type="scientific">Roseobacter litoralis (strain ATCC 49566 / DSM 6996 / JCM 21268 / NBRC 15278 / OCh 149)</name>
    <dbReference type="NCBI Taxonomy" id="391595"/>
    <lineage>
        <taxon>Bacteria</taxon>
        <taxon>Pseudomonadati</taxon>
        <taxon>Pseudomonadota</taxon>
        <taxon>Alphaproteobacteria</taxon>
        <taxon>Rhodobacterales</taxon>
        <taxon>Roseobacteraceae</taxon>
        <taxon>Roseobacter</taxon>
    </lineage>
</organism>
<dbReference type="PANTHER" id="PTHR43777:SF1">
    <property type="entry name" value="MOLYBDENUM COFACTOR CYTIDYLYLTRANSFERASE"/>
    <property type="match status" value="1"/>
</dbReference>
<dbReference type="SUPFAM" id="SSF53448">
    <property type="entry name" value="Nucleotide-diphospho-sugar transferases"/>
    <property type="match status" value="1"/>
</dbReference>
<dbReference type="HOGENOM" id="CLU_061980_4_0_5"/>
<dbReference type="RefSeq" id="WP_013961780.1">
    <property type="nucleotide sequence ID" value="NC_015730.1"/>
</dbReference>
<keyword evidence="4" id="KW-1185">Reference proteome</keyword>
<dbReference type="GO" id="GO:0016779">
    <property type="term" value="F:nucleotidyltransferase activity"/>
    <property type="evidence" value="ECO:0007669"/>
    <property type="project" value="UniProtKB-ARBA"/>
</dbReference>
<evidence type="ECO:0000313" key="3">
    <source>
        <dbReference type="EMBL" id="AEI93852.1"/>
    </source>
</evidence>
<sequence length="204" mass="21585">MNSKASSSVPIILLAAGASSRMRGRDKLLEDIDGVPLLRRQAARAVDATLGPVIVTLPPKPNPRWEVLAELNVTRIAVPDAALGMSVSLRRGLAQVSENADAVMVLLADLPELTTDDLITVLGRVTSASDALIWRGTTSDGAPGHPIVFSRSLFAELASITGDTGGATVVARHLDQTAFIRLPGIRARLDLDTPEDWAAWRAPG</sequence>